<comment type="function">
    <text evidence="13">Catalyzes the conversion of long-chain fatty acids to their active form acyl-CoAs for both synthesis of cellular lipids, and degradation via beta-oxidation.</text>
</comment>
<accession>A0A0C2DJD6</accession>
<proteinExistence type="inferred from homology"/>
<dbReference type="CDD" id="cd05927">
    <property type="entry name" value="LC-FACS_euk"/>
    <property type="match status" value="1"/>
</dbReference>
<dbReference type="InterPro" id="IPR000873">
    <property type="entry name" value="AMP-dep_synth/lig_dom"/>
</dbReference>
<comment type="catalytic activity">
    <reaction evidence="9">
        <text>15-hydroxy-(5Z,8Z,11Z,13E)-eicosatetraenoate + ATP + CoA = 15-hydroxy-(5Z,8Z,11Z,13E)-eicosatetraenoyl-CoA + AMP + diphosphate</text>
        <dbReference type="Rhea" id="RHEA:52116"/>
        <dbReference type="ChEBI" id="CHEBI:30616"/>
        <dbReference type="ChEBI" id="CHEBI:33019"/>
        <dbReference type="ChEBI" id="CHEBI:57287"/>
        <dbReference type="ChEBI" id="CHEBI:78832"/>
        <dbReference type="ChEBI" id="CHEBI:136409"/>
        <dbReference type="ChEBI" id="CHEBI:456215"/>
    </reaction>
    <physiologicalReaction direction="left-to-right" evidence="9">
        <dbReference type="Rhea" id="RHEA:52117"/>
    </physiologicalReaction>
</comment>
<dbReference type="SUPFAM" id="SSF56801">
    <property type="entry name" value="Acetyl-CoA synthetase-like"/>
    <property type="match status" value="2"/>
</dbReference>
<evidence type="ECO:0000313" key="16">
    <source>
        <dbReference type="Proteomes" id="UP000054047"/>
    </source>
</evidence>
<comment type="similarity">
    <text evidence="1 13">Belongs to the ATP-dependent AMP-binding enzyme family.</text>
</comment>
<comment type="catalytic activity">
    <reaction evidence="6">
        <text>5-hydroxy-(6E,8Z,11Z,14Z)-eicosatetraenoate + ATP + CoA = 5-hydroxy-(6E,8Z,11Z,14Z)-eicosatetraenoyl-CoA + AMP + diphosphate</text>
        <dbReference type="Rhea" id="RHEA:52108"/>
        <dbReference type="ChEBI" id="CHEBI:30616"/>
        <dbReference type="ChEBI" id="CHEBI:33019"/>
        <dbReference type="ChEBI" id="CHEBI:57287"/>
        <dbReference type="ChEBI" id="CHEBI:65341"/>
        <dbReference type="ChEBI" id="CHEBI:136407"/>
        <dbReference type="ChEBI" id="CHEBI:456215"/>
    </reaction>
    <physiologicalReaction direction="left-to-right" evidence="6">
        <dbReference type="Rhea" id="RHEA:52109"/>
    </physiologicalReaction>
</comment>
<comment type="catalytic activity">
    <reaction evidence="8">
        <text>12-hydroxy-(5Z,8Z,10E,14Z)-eicosatetraenoate + ATP + CoA = 12-hydroxy-(5Z,8Z,10E,14Z)-eicosatetraenoyl-CoA + AMP + diphosphate</text>
        <dbReference type="Rhea" id="RHEA:52112"/>
        <dbReference type="ChEBI" id="CHEBI:30616"/>
        <dbReference type="ChEBI" id="CHEBI:33019"/>
        <dbReference type="ChEBI" id="CHEBI:57287"/>
        <dbReference type="ChEBI" id="CHEBI:90718"/>
        <dbReference type="ChEBI" id="CHEBI:136408"/>
        <dbReference type="ChEBI" id="CHEBI:456215"/>
    </reaction>
    <physiologicalReaction direction="left-to-right" evidence="8">
        <dbReference type="Rhea" id="RHEA:52113"/>
    </physiologicalReaction>
</comment>
<evidence type="ECO:0000256" key="5">
    <source>
        <dbReference type="ARBA" id="ARBA00022840"/>
    </source>
</evidence>
<keyword evidence="16" id="KW-1185">Reference proteome</keyword>
<dbReference type="InterPro" id="IPR020845">
    <property type="entry name" value="AMP-binding_CS"/>
</dbReference>
<dbReference type="Pfam" id="PF00501">
    <property type="entry name" value="AMP-binding"/>
    <property type="match status" value="1"/>
</dbReference>
<dbReference type="OrthoDB" id="1700726at2759"/>
<name>A0A0C2DJD6_9BILA</name>
<keyword evidence="2 13" id="KW-0436">Ligase</keyword>
<feature type="domain" description="AMP-dependent synthetase/ligase" evidence="14">
    <location>
        <begin position="181"/>
        <end position="591"/>
    </location>
</feature>
<comment type="catalytic activity">
    <reaction evidence="10">
        <text>(5Z,8Z,11Z,14Z)-eicosatetraenoate + ATP + CoA = (5Z,8Z,11Z,14Z)-eicosatetraenoyl-CoA + AMP + diphosphate</text>
        <dbReference type="Rhea" id="RHEA:19713"/>
        <dbReference type="ChEBI" id="CHEBI:30616"/>
        <dbReference type="ChEBI" id="CHEBI:32395"/>
        <dbReference type="ChEBI" id="CHEBI:33019"/>
        <dbReference type="ChEBI" id="CHEBI:57287"/>
        <dbReference type="ChEBI" id="CHEBI:57368"/>
        <dbReference type="ChEBI" id="CHEBI:456215"/>
        <dbReference type="EC" id="6.2.1.15"/>
    </reaction>
    <physiologicalReaction direction="left-to-right" evidence="10">
        <dbReference type="Rhea" id="RHEA:19714"/>
    </physiologicalReaction>
</comment>
<protein>
    <recommendedName>
        <fullName evidence="13">Long-chain-fatty-acid--CoA ligase</fullName>
        <ecNumber evidence="13">6.2.1.3</ecNumber>
    </recommendedName>
</protein>
<organism evidence="15 16">
    <name type="scientific">Ancylostoma duodenale</name>
    <dbReference type="NCBI Taxonomy" id="51022"/>
    <lineage>
        <taxon>Eukaryota</taxon>
        <taxon>Metazoa</taxon>
        <taxon>Ecdysozoa</taxon>
        <taxon>Nematoda</taxon>
        <taxon>Chromadorea</taxon>
        <taxon>Rhabditida</taxon>
        <taxon>Rhabditina</taxon>
        <taxon>Rhabditomorpha</taxon>
        <taxon>Strongyloidea</taxon>
        <taxon>Ancylostomatidae</taxon>
        <taxon>Ancylostomatinae</taxon>
        <taxon>Ancylostoma</taxon>
    </lineage>
</organism>
<evidence type="ECO:0000256" key="13">
    <source>
        <dbReference type="RuleBase" id="RU369030"/>
    </source>
</evidence>
<comment type="catalytic activity">
    <reaction evidence="11">
        <text>(E)-hexadec-2-enoate + ATP + CoA = (2E)-hexadecenoyl-CoA + AMP + diphosphate</text>
        <dbReference type="Rhea" id="RHEA:36139"/>
        <dbReference type="ChEBI" id="CHEBI:30616"/>
        <dbReference type="ChEBI" id="CHEBI:33019"/>
        <dbReference type="ChEBI" id="CHEBI:57287"/>
        <dbReference type="ChEBI" id="CHEBI:61526"/>
        <dbReference type="ChEBI" id="CHEBI:72745"/>
        <dbReference type="ChEBI" id="CHEBI:456215"/>
    </reaction>
    <physiologicalReaction direction="left-to-right" evidence="11">
        <dbReference type="Rhea" id="RHEA:36140"/>
    </physiologicalReaction>
</comment>
<dbReference type="InterPro" id="IPR042099">
    <property type="entry name" value="ANL_N_sf"/>
</dbReference>
<keyword evidence="5 13" id="KW-0067">ATP-binding</keyword>
<dbReference type="AlphaFoldDB" id="A0A0C2DJD6"/>
<dbReference type="GO" id="GO:0016020">
    <property type="term" value="C:membrane"/>
    <property type="evidence" value="ECO:0007669"/>
    <property type="project" value="TreeGrafter"/>
</dbReference>
<evidence type="ECO:0000256" key="10">
    <source>
        <dbReference type="ARBA" id="ARBA00024548"/>
    </source>
</evidence>
<keyword evidence="4 13" id="KW-0276">Fatty acid metabolism</keyword>
<dbReference type="EMBL" id="KN729189">
    <property type="protein sequence ID" value="KIH62622.1"/>
    <property type="molecule type" value="Genomic_DNA"/>
</dbReference>
<sequence length="775" mass="85851">MVLKQKVTGVEKFSRVLPGDERIHENIFVESTVSVYLDRLIEGRDLWRKLLRRTFAEPIVGTPDGTVATVYDTVRRASELTSDGPFLGELKDGKYTWRSYGTVLHDAHVLGSALLHFGIKPGENTRVGIAGVHSVRWELSSSAEQPITGTPDGTVATVYDTVRRASELTSDGPFLGELKEGKYTWRSYGTVLHDAHVIGSALLHFGIKPGEDTRVGIAGVHSVRYMTAVHALVSYSMVLVPLYHNSKIEALCEIINRCELEVIFCDSEARAETFINRIIAGAIRAPKKLIILNTTGEQPNGAHDTVQGLEVYSYDYVYALGEKHLVPVVPPAPDSTYVICFTSGTTGQPKGVMLSHRSLLAAVAGIYLQFTSPPNNLFCSPNDVYFSFLSLAHIYEHLMQTFTIYHGGRIGIYSGDVSRLLADIQTLQPTIISLVPRLLNKFYDQIHAQFAKKNILVRKLFEHAKEAKLKMLHNGVVQYDTLWDKLIFKKIHQVVGGRVRILTTGGAPVIPAVMDFTRIAYGCPLVEGYGQTECAAAGTLSIPRDTSSGHVGGPAPWAQVKLIDVPEMDYFSANNKGEVCFRGAAVMKGYYMDEELSAKTVDSEGWLHTGDIGEWLPNGALKITDRKNALFKLAQGDFVSPEQIETVYLNSHLVDQIFITGLTTRSFLVGVAVANVSLLREALAARSELARYADLPTEKLLSESDVRRFVLQELNRTGKEKGLQSIELIKNIHLTSEELTPENGLVTPTLKLRRHLLKQKFAHDIERMYAEETTL</sequence>
<dbReference type="GO" id="GO:0005524">
    <property type="term" value="F:ATP binding"/>
    <property type="evidence" value="ECO:0007669"/>
    <property type="project" value="UniProtKB-KW"/>
</dbReference>
<gene>
    <name evidence="15" type="ORF">ANCDUO_07095</name>
</gene>
<dbReference type="PANTHER" id="PTHR43272:SF89">
    <property type="entry name" value="LONG-CHAIN-FATTY-ACID--COA LIGASE"/>
    <property type="match status" value="1"/>
</dbReference>
<comment type="catalytic activity">
    <reaction evidence="7">
        <text>a long-chain fatty acid + ATP + CoA = a long-chain fatty acyl-CoA + AMP + diphosphate</text>
        <dbReference type="Rhea" id="RHEA:15421"/>
        <dbReference type="ChEBI" id="CHEBI:30616"/>
        <dbReference type="ChEBI" id="CHEBI:33019"/>
        <dbReference type="ChEBI" id="CHEBI:57287"/>
        <dbReference type="ChEBI" id="CHEBI:57560"/>
        <dbReference type="ChEBI" id="CHEBI:83139"/>
        <dbReference type="ChEBI" id="CHEBI:456215"/>
        <dbReference type="EC" id="6.2.1.3"/>
    </reaction>
    <physiologicalReaction direction="left-to-right" evidence="7">
        <dbReference type="Rhea" id="RHEA:15422"/>
    </physiologicalReaction>
</comment>
<comment type="catalytic activity">
    <reaction evidence="12">
        <text>hexadecanoate + ATP + CoA = hexadecanoyl-CoA + AMP + diphosphate</text>
        <dbReference type="Rhea" id="RHEA:30751"/>
        <dbReference type="ChEBI" id="CHEBI:7896"/>
        <dbReference type="ChEBI" id="CHEBI:30616"/>
        <dbReference type="ChEBI" id="CHEBI:33019"/>
        <dbReference type="ChEBI" id="CHEBI:57287"/>
        <dbReference type="ChEBI" id="CHEBI:57379"/>
        <dbReference type="ChEBI" id="CHEBI:456215"/>
    </reaction>
    <physiologicalReaction direction="left-to-right" evidence="12">
        <dbReference type="Rhea" id="RHEA:30752"/>
    </physiologicalReaction>
</comment>
<dbReference type="GO" id="GO:0047676">
    <property type="term" value="F:arachidonate-CoA ligase activity"/>
    <property type="evidence" value="ECO:0007669"/>
    <property type="project" value="UniProtKB-EC"/>
</dbReference>
<evidence type="ECO:0000313" key="15">
    <source>
        <dbReference type="EMBL" id="KIH62622.1"/>
    </source>
</evidence>
<dbReference type="PANTHER" id="PTHR43272">
    <property type="entry name" value="LONG-CHAIN-FATTY-ACID--COA LIGASE"/>
    <property type="match status" value="1"/>
</dbReference>
<evidence type="ECO:0000256" key="11">
    <source>
        <dbReference type="ARBA" id="ARBA00024565"/>
    </source>
</evidence>
<dbReference type="InterPro" id="IPR045311">
    <property type="entry name" value="LC-FACS_euk"/>
</dbReference>
<evidence type="ECO:0000256" key="3">
    <source>
        <dbReference type="ARBA" id="ARBA00022741"/>
    </source>
</evidence>
<evidence type="ECO:0000256" key="12">
    <source>
        <dbReference type="ARBA" id="ARBA00049139"/>
    </source>
</evidence>
<evidence type="ECO:0000256" key="8">
    <source>
        <dbReference type="ARBA" id="ARBA00024495"/>
    </source>
</evidence>
<evidence type="ECO:0000256" key="4">
    <source>
        <dbReference type="ARBA" id="ARBA00022832"/>
    </source>
</evidence>
<evidence type="ECO:0000256" key="6">
    <source>
        <dbReference type="ARBA" id="ARBA00024469"/>
    </source>
</evidence>
<dbReference type="Gene3D" id="3.40.50.12780">
    <property type="entry name" value="N-terminal domain of ligase-like"/>
    <property type="match status" value="1"/>
</dbReference>
<dbReference type="Proteomes" id="UP000054047">
    <property type="component" value="Unassembled WGS sequence"/>
</dbReference>
<evidence type="ECO:0000256" key="2">
    <source>
        <dbReference type="ARBA" id="ARBA00022598"/>
    </source>
</evidence>
<evidence type="ECO:0000256" key="1">
    <source>
        <dbReference type="ARBA" id="ARBA00006432"/>
    </source>
</evidence>
<dbReference type="PROSITE" id="PS00455">
    <property type="entry name" value="AMP_BINDING"/>
    <property type="match status" value="1"/>
</dbReference>
<dbReference type="EC" id="6.2.1.3" evidence="13"/>
<evidence type="ECO:0000256" key="9">
    <source>
        <dbReference type="ARBA" id="ARBA00024532"/>
    </source>
</evidence>
<keyword evidence="3 13" id="KW-0547">Nucleotide-binding</keyword>
<reference evidence="15 16" key="1">
    <citation type="submission" date="2013-12" db="EMBL/GenBank/DDBJ databases">
        <title>Draft genome of the parsitic nematode Ancylostoma duodenale.</title>
        <authorList>
            <person name="Mitreva M."/>
        </authorList>
    </citation>
    <scope>NUCLEOTIDE SEQUENCE [LARGE SCALE GENOMIC DNA]</scope>
    <source>
        <strain evidence="15 16">Zhejiang</strain>
    </source>
</reference>
<dbReference type="GO" id="GO:0005783">
    <property type="term" value="C:endoplasmic reticulum"/>
    <property type="evidence" value="ECO:0007669"/>
    <property type="project" value="TreeGrafter"/>
</dbReference>
<evidence type="ECO:0000256" key="7">
    <source>
        <dbReference type="ARBA" id="ARBA00024484"/>
    </source>
</evidence>
<keyword evidence="13" id="KW-0443">Lipid metabolism</keyword>
<evidence type="ECO:0000259" key="14">
    <source>
        <dbReference type="Pfam" id="PF00501"/>
    </source>
</evidence>